<dbReference type="CDD" id="cd00037">
    <property type="entry name" value="CLECT"/>
    <property type="match status" value="1"/>
</dbReference>
<sequence>LNRIPEYSQPGSPNVDRLQKLASPGYSFSNAYNLVPDTKIPELLAKANCFCPDPYVPYTYGNAEPKYGCYSMPQATATQKLAEKVCKLKKQGTLAKVENYEKAQFLMGKVSYPQNAWIGLKRINKKWTWPDGSILTGGSFEMWKPGSLNYNENSCVTMYINRTDYKYYWEPESCTKRQKYICQIKPCSASNYCSEVFNAQRLDSLRKTLGAKLLKHL</sequence>
<dbReference type="Gene3D" id="3.10.100.10">
    <property type="entry name" value="Mannose-Binding Protein A, subunit A"/>
    <property type="match status" value="1"/>
</dbReference>
<keyword evidence="3" id="KW-1185">Reference proteome</keyword>
<dbReference type="InterPro" id="IPR001304">
    <property type="entry name" value="C-type_lectin-like"/>
</dbReference>
<feature type="non-terminal residue" evidence="2">
    <location>
        <position position="1"/>
    </location>
</feature>
<dbReference type="Proteomes" id="UP000252519">
    <property type="component" value="Unassembled WGS sequence"/>
</dbReference>
<evidence type="ECO:0000313" key="2">
    <source>
        <dbReference type="EMBL" id="RCN50151.1"/>
    </source>
</evidence>
<dbReference type="PANTHER" id="PTHR31024:SF3">
    <property type="entry name" value="C-TYPE LECTIN-RELATED"/>
    <property type="match status" value="1"/>
</dbReference>
<dbReference type="SUPFAM" id="SSF56436">
    <property type="entry name" value="C-type lectin-like"/>
    <property type="match status" value="1"/>
</dbReference>
<evidence type="ECO:0000259" key="1">
    <source>
        <dbReference type="PROSITE" id="PS50041"/>
    </source>
</evidence>
<accession>A0A368H0K6</accession>
<dbReference type="InterPro" id="IPR016186">
    <property type="entry name" value="C-type_lectin-like/link_sf"/>
</dbReference>
<gene>
    <name evidence="2" type="ORF">ANCCAN_03756</name>
</gene>
<proteinExistence type="predicted"/>
<dbReference type="InterPro" id="IPR016187">
    <property type="entry name" value="CTDL_fold"/>
</dbReference>
<dbReference type="AlphaFoldDB" id="A0A368H0K6"/>
<dbReference type="PROSITE" id="PS50041">
    <property type="entry name" value="C_TYPE_LECTIN_2"/>
    <property type="match status" value="1"/>
</dbReference>
<dbReference type="OrthoDB" id="5787264at2759"/>
<feature type="domain" description="C-type lectin" evidence="1">
    <location>
        <begin position="69"/>
        <end position="183"/>
    </location>
</feature>
<organism evidence="2 3">
    <name type="scientific">Ancylostoma caninum</name>
    <name type="common">Dog hookworm</name>
    <dbReference type="NCBI Taxonomy" id="29170"/>
    <lineage>
        <taxon>Eukaryota</taxon>
        <taxon>Metazoa</taxon>
        <taxon>Ecdysozoa</taxon>
        <taxon>Nematoda</taxon>
        <taxon>Chromadorea</taxon>
        <taxon>Rhabditida</taxon>
        <taxon>Rhabditina</taxon>
        <taxon>Rhabditomorpha</taxon>
        <taxon>Strongyloidea</taxon>
        <taxon>Ancylostomatidae</taxon>
        <taxon>Ancylostomatinae</taxon>
        <taxon>Ancylostoma</taxon>
    </lineage>
</organism>
<dbReference type="SMART" id="SM00034">
    <property type="entry name" value="CLECT"/>
    <property type="match status" value="1"/>
</dbReference>
<reference evidence="2 3" key="1">
    <citation type="submission" date="2014-10" db="EMBL/GenBank/DDBJ databases">
        <title>Draft genome of the hookworm Ancylostoma caninum.</title>
        <authorList>
            <person name="Mitreva M."/>
        </authorList>
    </citation>
    <scope>NUCLEOTIDE SEQUENCE [LARGE SCALE GENOMIC DNA]</scope>
    <source>
        <strain evidence="2 3">Baltimore</strain>
    </source>
</reference>
<evidence type="ECO:0000313" key="3">
    <source>
        <dbReference type="Proteomes" id="UP000252519"/>
    </source>
</evidence>
<dbReference type="STRING" id="29170.A0A368H0K6"/>
<name>A0A368H0K6_ANCCA</name>
<dbReference type="EMBL" id="JOJR01000026">
    <property type="protein sequence ID" value="RCN50151.1"/>
    <property type="molecule type" value="Genomic_DNA"/>
</dbReference>
<protein>
    <submittedName>
        <fullName evidence="2">Lectin C-type domain protein</fullName>
    </submittedName>
</protein>
<comment type="caution">
    <text evidence="2">The sequence shown here is derived from an EMBL/GenBank/DDBJ whole genome shotgun (WGS) entry which is preliminary data.</text>
</comment>
<dbReference type="PANTHER" id="PTHR31024">
    <property type="entry name" value="C-TYPE LECTIN"/>
    <property type="match status" value="1"/>
</dbReference>
<dbReference type="Pfam" id="PF00059">
    <property type="entry name" value="Lectin_C"/>
    <property type="match status" value="1"/>
</dbReference>